<evidence type="ECO:0000256" key="11">
    <source>
        <dbReference type="SAM" id="MobiDB-lite"/>
    </source>
</evidence>
<keyword evidence="4 10" id="KW-0812">Transmembrane</keyword>
<dbReference type="GO" id="GO:0005886">
    <property type="term" value="C:plasma membrane"/>
    <property type="evidence" value="ECO:0007669"/>
    <property type="project" value="UniProtKB-SubCell"/>
</dbReference>
<dbReference type="GO" id="GO:0015386">
    <property type="term" value="F:potassium:proton antiporter activity"/>
    <property type="evidence" value="ECO:0007669"/>
    <property type="project" value="TreeGrafter"/>
</dbReference>
<feature type="transmembrane region" description="Helical" evidence="10">
    <location>
        <begin position="127"/>
        <end position="149"/>
    </location>
</feature>
<evidence type="ECO:0000256" key="7">
    <source>
        <dbReference type="ARBA" id="ARBA00023065"/>
    </source>
</evidence>
<keyword evidence="10" id="KW-0050">Antiport</keyword>
<dbReference type="Pfam" id="PF00999">
    <property type="entry name" value="Na_H_Exchanger"/>
    <property type="match status" value="1"/>
</dbReference>
<keyword evidence="8 10" id="KW-0472">Membrane</keyword>
<comment type="subcellular location">
    <subcellularLocation>
        <location evidence="1 10">Cell membrane</location>
        <topology evidence="1 10">Multi-pass membrane protein</topology>
    </subcellularLocation>
</comment>
<feature type="transmembrane region" description="Helical" evidence="10">
    <location>
        <begin position="16"/>
        <end position="34"/>
    </location>
</feature>
<protein>
    <submittedName>
        <fullName evidence="13">Sodium/proton antiporter, CPA1 family</fullName>
    </submittedName>
</protein>
<dbReference type="AlphaFoldDB" id="A0A5Q5BDN8"/>
<dbReference type="InterPro" id="IPR006153">
    <property type="entry name" value="Cation/H_exchanger_TM"/>
</dbReference>
<feature type="transmembrane region" description="Helical" evidence="10">
    <location>
        <begin position="389"/>
        <end position="412"/>
    </location>
</feature>
<evidence type="ECO:0000256" key="6">
    <source>
        <dbReference type="ARBA" id="ARBA00023053"/>
    </source>
</evidence>
<feature type="transmembrane region" description="Helical" evidence="10">
    <location>
        <begin position="283"/>
        <end position="302"/>
    </location>
</feature>
<evidence type="ECO:0000256" key="4">
    <source>
        <dbReference type="ARBA" id="ARBA00022692"/>
    </source>
</evidence>
<keyword evidence="7 10" id="KW-0406">Ion transport</keyword>
<feature type="transmembrane region" description="Helical" evidence="10">
    <location>
        <begin position="99"/>
        <end position="121"/>
    </location>
</feature>
<comment type="function">
    <text evidence="10">Na(+)/H(+) antiporter that extrudes sodium in exchange for external protons.</text>
</comment>
<dbReference type="KEGG" id="mmc:Mmcs_0103"/>
<evidence type="ECO:0000256" key="1">
    <source>
        <dbReference type="ARBA" id="ARBA00004651"/>
    </source>
</evidence>
<gene>
    <name evidence="13" type="ordered locus">Mmcs_0103</name>
</gene>
<dbReference type="NCBIfam" id="TIGR00831">
    <property type="entry name" value="a_cpa1"/>
    <property type="match status" value="1"/>
</dbReference>
<evidence type="ECO:0000256" key="10">
    <source>
        <dbReference type="RuleBase" id="RU366002"/>
    </source>
</evidence>
<feature type="transmembrane region" description="Helical" evidence="10">
    <location>
        <begin position="46"/>
        <end position="64"/>
    </location>
</feature>
<dbReference type="InterPro" id="IPR018422">
    <property type="entry name" value="Cation/H_exchanger_CPA1"/>
</dbReference>
<keyword evidence="5 10" id="KW-1133">Transmembrane helix</keyword>
<proteinExistence type="inferred from homology"/>
<dbReference type="PANTHER" id="PTHR10110">
    <property type="entry name" value="SODIUM/HYDROGEN EXCHANGER"/>
    <property type="match status" value="1"/>
</dbReference>
<keyword evidence="3 10" id="KW-1003">Cell membrane</keyword>
<dbReference type="Gene3D" id="6.10.140.1330">
    <property type="match status" value="1"/>
</dbReference>
<feature type="transmembrane region" description="Helical" evidence="10">
    <location>
        <begin position="365"/>
        <end position="383"/>
    </location>
</feature>
<feature type="transmembrane region" description="Helical" evidence="10">
    <location>
        <begin position="197"/>
        <end position="220"/>
    </location>
</feature>
<evidence type="ECO:0000256" key="9">
    <source>
        <dbReference type="ARBA" id="ARBA00023201"/>
    </source>
</evidence>
<reference evidence="13" key="1">
    <citation type="submission" date="2006-06" db="EMBL/GenBank/DDBJ databases">
        <title>Complete sequence of chromosome of Mycobacterium sp. MCS.</title>
        <authorList>
            <consortium name="US DOE Joint Genome Institute"/>
            <person name="Copeland A."/>
            <person name="Lucas S."/>
            <person name="Lapidus A."/>
            <person name="Barry K."/>
            <person name="Detter J.C."/>
            <person name="Glavina del Rio T."/>
            <person name="Hammon N."/>
            <person name="Israni S."/>
            <person name="Dalin E."/>
            <person name="Tice H."/>
            <person name="Pitluck S."/>
            <person name="Martinez M."/>
            <person name="Schmutz J."/>
            <person name="Larimer F."/>
            <person name="Land M."/>
            <person name="Hauser L."/>
            <person name="Kyrpides N."/>
            <person name="Kim E."/>
            <person name="Miller C.D."/>
            <person name="Hughes J.E."/>
            <person name="Anderson A.J."/>
            <person name="Sims R.C."/>
            <person name="Richardson P."/>
        </authorList>
    </citation>
    <scope>NUCLEOTIDE SEQUENCE [LARGE SCALE GENOMIC DNA]</scope>
    <source>
        <strain evidence="13">MCS</strain>
    </source>
</reference>
<keyword evidence="2 10" id="KW-0813">Transport</keyword>
<feature type="transmembrane region" description="Helical" evidence="10">
    <location>
        <begin position="240"/>
        <end position="262"/>
    </location>
</feature>
<evidence type="ECO:0000256" key="2">
    <source>
        <dbReference type="ARBA" id="ARBA00022448"/>
    </source>
</evidence>
<feature type="transmembrane region" description="Helical" evidence="10">
    <location>
        <begin position="70"/>
        <end position="87"/>
    </location>
</feature>
<dbReference type="PANTHER" id="PTHR10110:SF86">
    <property type="entry name" value="SODIUM_HYDROGEN EXCHANGER 7"/>
    <property type="match status" value="1"/>
</dbReference>
<feature type="region of interest" description="Disordered" evidence="11">
    <location>
        <begin position="509"/>
        <end position="535"/>
    </location>
</feature>
<keyword evidence="9 10" id="KW-0739">Sodium transport</keyword>
<feature type="transmembrane region" description="Helical" evidence="10">
    <location>
        <begin position="314"/>
        <end position="337"/>
    </location>
</feature>
<dbReference type="GO" id="GO:0051453">
    <property type="term" value="P:regulation of intracellular pH"/>
    <property type="evidence" value="ECO:0007669"/>
    <property type="project" value="TreeGrafter"/>
</dbReference>
<comment type="similarity">
    <text evidence="10">Belongs to the monovalent cation:proton antiporter 1 (CPA1) transporter (TC 2.A.36) family.</text>
</comment>
<feature type="domain" description="Cation/H+ exchanger transmembrane" evidence="12">
    <location>
        <begin position="29"/>
        <end position="413"/>
    </location>
</feature>
<dbReference type="EMBL" id="CP000384">
    <property type="protein sequence ID" value="ABG06225.1"/>
    <property type="molecule type" value="Genomic_DNA"/>
</dbReference>
<accession>A0A5Q5BDN8</accession>
<evidence type="ECO:0000256" key="8">
    <source>
        <dbReference type="ARBA" id="ARBA00023136"/>
    </source>
</evidence>
<dbReference type="GO" id="GO:0098719">
    <property type="term" value="P:sodium ion import across plasma membrane"/>
    <property type="evidence" value="ECO:0007669"/>
    <property type="project" value="TreeGrafter"/>
</dbReference>
<evidence type="ECO:0000256" key="5">
    <source>
        <dbReference type="ARBA" id="ARBA00022989"/>
    </source>
</evidence>
<evidence type="ECO:0000259" key="12">
    <source>
        <dbReference type="Pfam" id="PF00999"/>
    </source>
</evidence>
<dbReference type="GO" id="GO:0015385">
    <property type="term" value="F:sodium:proton antiporter activity"/>
    <property type="evidence" value="ECO:0007669"/>
    <property type="project" value="InterPro"/>
</dbReference>
<evidence type="ECO:0000313" key="13">
    <source>
        <dbReference type="EMBL" id="ABG06225.1"/>
    </source>
</evidence>
<organism evidence="13">
    <name type="scientific">Mycobacterium sp. (strain MCS)</name>
    <dbReference type="NCBI Taxonomy" id="164756"/>
    <lineage>
        <taxon>Bacteria</taxon>
        <taxon>Bacillati</taxon>
        <taxon>Actinomycetota</taxon>
        <taxon>Actinomycetes</taxon>
        <taxon>Mycobacteriales</taxon>
        <taxon>Mycobacteriaceae</taxon>
        <taxon>Mycobacterium</taxon>
    </lineage>
</organism>
<dbReference type="InterPro" id="IPR004705">
    <property type="entry name" value="Cation/H_exchanger_CPA1_bac"/>
</dbReference>
<name>A0A5Q5BDN8_MYCSS</name>
<keyword evidence="6 10" id="KW-0915">Sodium</keyword>
<sequence precursor="true">MDTSDPTSDRWKDHPALAALTLCLALLAATVVLAPAAQRLSVPYPAVMLAFGLALAFIPGVPVLSPNPELILPLVLPPLLFAAARRTSWREFLDNRRPIALLAVALVGVTAVAVGATLHALVPTVPLIAAIALGAAVAPPDAVAATAVAQKLGIPRRLRTILEGEGLSNDATSLVLYEVAVAGTMTGAFSAWGAGEALGLAVVLGVLVGLAIAVATRWLINKLPAHPAGSGLVLVVPFAAYAAADAVHGSGVLAVVTVALAMSRYGDTQSSQTRLATGTTWEIVELLLTGSAFAFVGLQMRAVADSIDMTFWELLQQGLIITLVVIVVRFLWIFPVATIDERMHRRKAHVAEPIGWREMTVSSWAGMRGVVTLAAVLALPPQFPERERLVFYAFVVIVVTLLLQGLSLPTVVRRLGVRASPHEEDDAVQALIRRARDAGFERLDEIRAREEADPEVIEHARDNAERMWQSVGFAPPDAESHHAHTDHAMTLNALKDEILAAAREAVVKARSESGTDPTVVDRVLRRLDTRGSQPE</sequence>
<evidence type="ECO:0000256" key="3">
    <source>
        <dbReference type="ARBA" id="ARBA00022475"/>
    </source>
</evidence>